<feature type="domain" description="Transcription termination and cleavage factor C-terminal" evidence="1">
    <location>
        <begin position="53"/>
        <end position="76"/>
    </location>
</feature>
<dbReference type="Pfam" id="PF14304">
    <property type="entry name" value="CSTF_C"/>
    <property type="match status" value="1"/>
</dbReference>
<dbReference type="PANTHER" id="PTHR47866">
    <property type="entry name" value="HYDROXYPROLINE-RICH GLYCOPROTEIN FAMILY PROTEIN"/>
    <property type="match status" value="1"/>
</dbReference>
<name>A0AA35YVU6_LACSI</name>
<evidence type="ECO:0000313" key="3">
    <source>
        <dbReference type="Proteomes" id="UP001177003"/>
    </source>
</evidence>
<dbReference type="GO" id="GO:0031124">
    <property type="term" value="P:mRNA 3'-end processing"/>
    <property type="evidence" value="ECO:0007669"/>
    <property type="project" value="InterPro"/>
</dbReference>
<dbReference type="InterPro" id="IPR026896">
    <property type="entry name" value="CSTF_C"/>
</dbReference>
<organism evidence="2 3">
    <name type="scientific">Lactuca saligna</name>
    <name type="common">Willowleaf lettuce</name>
    <dbReference type="NCBI Taxonomy" id="75948"/>
    <lineage>
        <taxon>Eukaryota</taxon>
        <taxon>Viridiplantae</taxon>
        <taxon>Streptophyta</taxon>
        <taxon>Embryophyta</taxon>
        <taxon>Tracheophyta</taxon>
        <taxon>Spermatophyta</taxon>
        <taxon>Magnoliopsida</taxon>
        <taxon>eudicotyledons</taxon>
        <taxon>Gunneridae</taxon>
        <taxon>Pentapetalae</taxon>
        <taxon>asterids</taxon>
        <taxon>campanulids</taxon>
        <taxon>Asterales</taxon>
        <taxon>Asteraceae</taxon>
        <taxon>Cichorioideae</taxon>
        <taxon>Cichorieae</taxon>
        <taxon>Lactucinae</taxon>
        <taxon>Lactuca</taxon>
    </lineage>
</organism>
<dbReference type="Gene3D" id="1.10.20.70">
    <property type="entry name" value="Transcription termination and cleavage factor, C-terminal domain"/>
    <property type="match status" value="1"/>
</dbReference>
<evidence type="ECO:0000313" key="2">
    <source>
        <dbReference type="EMBL" id="CAI9281041.1"/>
    </source>
</evidence>
<proteinExistence type="predicted"/>
<dbReference type="EMBL" id="OX465080">
    <property type="protein sequence ID" value="CAI9281041.1"/>
    <property type="molecule type" value="Genomic_DNA"/>
</dbReference>
<accession>A0AA35YVU6</accession>
<reference evidence="2" key="1">
    <citation type="submission" date="2023-04" db="EMBL/GenBank/DDBJ databases">
        <authorList>
            <person name="Vijverberg K."/>
            <person name="Xiong W."/>
            <person name="Schranz E."/>
        </authorList>
    </citation>
    <scope>NUCLEOTIDE SEQUENCE</scope>
</reference>
<dbReference type="PANTHER" id="PTHR47866:SF2">
    <property type="entry name" value="HYDROXYPROLINE-RICH GLYCOPROTEIN FAMILY PROTEIN"/>
    <property type="match status" value="1"/>
</dbReference>
<protein>
    <recommendedName>
        <fullName evidence="1">Transcription termination and cleavage factor C-terminal domain-containing protein</fullName>
    </recommendedName>
</protein>
<gene>
    <name evidence="2" type="ORF">LSALG_LOCUS20757</name>
</gene>
<sequence>MRIPSQQQPERGLNWIPEKVVGPTATSSFLPAHMTSATQPPRPTSLSPDMEMALHQQVMSLTPYQFNQLPPDQRTKCFNFSRCCVSLVDVHSVKQSSSDVVKVANEFF</sequence>
<dbReference type="AlphaFoldDB" id="A0AA35YVU6"/>
<dbReference type="Proteomes" id="UP001177003">
    <property type="component" value="Chromosome 4"/>
</dbReference>
<keyword evidence="3" id="KW-1185">Reference proteome</keyword>
<dbReference type="InterPro" id="IPR038192">
    <property type="entry name" value="CSTF_C_sf"/>
</dbReference>
<evidence type="ECO:0000259" key="1">
    <source>
        <dbReference type="Pfam" id="PF14304"/>
    </source>
</evidence>